<evidence type="ECO:0000313" key="2">
    <source>
        <dbReference type="Proteomes" id="UP000606786"/>
    </source>
</evidence>
<keyword evidence="2" id="KW-1185">Reference proteome</keyword>
<name>A0A811UHZ1_CERCA</name>
<organism evidence="1 2">
    <name type="scientific">Ceratitis capitata</name>
    <name type="common">Mediterranean fruit fly</name>
    <name type="synonym">Tephritis capitata</name>
    <dbReference type="NCBI Taxonomy" id="7213"/>
    <lineage>
        <taxon>Eukaryota</taxon>
        <taxon>Metazoa</taxon>
        <taxon>Ecdysozoa</taxon>
        <taxon>Arthropoda</taxon>
        <taxon>Hexapoda</taxon>
        <taxon>Insecta</taxon>
        <taxon>Pterygota</taxon>
        <taxon>Neoptera</taxon>
        <taxon>Endopterygota</taxon>
        <taxon>Diptera</taxon>
        <taxon>Brachycera</taxon>
        <taxon>Muscomorpha</taxon>
        <taxon>Tephritoidea</taxon>
        <taxon>Tephritidae</taxon>
        <taxon>Ceratitis</taxon>
        <taxon>Ceratitis</taxon>
    </lineage>
</organism>
<dbReference type="AlphaFoldDB" id="A0A811UHZ1"/>
<comment type="caution">
    <text evidence="1">The sequence shown here is derived from an EMBL/GenBank/DDBJ whole genome shotgun (WGS) entry which is preliminary data.</text>
</comment>
<sequence length="69" mass="8006">MSSMRLKTNKCSVELPAGRRRAPTCGTKRLRCVSEYVSPPLTHHLARSTSAASKNSRLRFYWKRKRAWQ</sequence>
<proteinExistence type="predicted"/>
<dbReference type="Proteomes" id="UP000606786">
    <property type="component" value="Unassembled WGS sequence"/>
</dbReference>
<gene>
    <name evidence="1" type="ORF">CCAP1982_LOCUS7381</name>
</gene>
<feature type="non-terminal residue" evidence="1">
    <location>
        <position position="69"/>
    </location>
</feature>
<accession>A0A811UHZ1</accession>
<dbReference type="EMBL" id="CAJHJT010000012">
    <property type="protein sequence ID" value="CAD6998832.1"/>
    <property type="molecule type" value="Genomic_DNA"/>
</dbReference>
<protein>
    <submittedName>
        <fullName evidence="1">(Mediterranean fruit fly) hypothetical protein</fullName>
    </submittedName>
</protein>
<reference evidence="1" key="1">
    <citation type="submission" date="2020-11" db="EMBL/GenBank/DDBJ databases">
        <authorList>
            <person name="Whitehead M."/>
        </authorList>
    </citation>
    <scope>NUCLEOTIDE SEQUENCE</scope>
    <source>
        <strain evidence="1">EGII</strain>
    </source>
</reference>
<evidence type="ECO:0000313" key="1">
    <source>
        <dbReference type="EMBL" id="CAD6998832.1"/>
    </source>
</evidence>